<keyword evidence="8" id="KW-0547">Nucleotide-binding</keyword>
<dbReference type="PANTHER" id="PTHR43065:SF10">
    <property type="entry name" value="PEROXIDE STRESS-ACTIVATED HISTIDINE KINASE MAK3"/>
    <property type="match status" value="1"/>
</dbReference>
<dbReference type="SUPFAM" id="SSF55874">
    <property type="entry name" value="ATPase domain of HSP90 chaperone/DNA topoisomerase II/histidine kinase"/>
    <property type="match status" value="1"/>
</dbReference>
<dbReference type="SUPFAM" id="SSF47384">
    <property type="entry name" value="Homodimeric domain of signal transducing histidine kinase"/>
    <property type="match status" value="1"/>
</dbReference>
<keyword evidence="12" id="KW-0902">Two-component regulatory system</keyword>
<dbReference type="CDD" id="cd00082">
    <property type="entry name" value="HisKA"/>
    <property type="match status" value="1"/>
</dbReference>
<keyword evidence="18" id="KW-1185">Reference proteome</keyword>
<dbReference type="InterPro" id="IPR017232">
    <property type="entry name" value="NtrY"/>
</dbReference>
<keyword evidence="5" id="KW-0597">Phosphoprotein</keyword>
<dbReference type="SUPFAM" id="SSF158472">
    <property type="entry name" value="HAMP domain-like"/>
    <property type="match status" value="1"/>
</dbReference>
<dbReference type="SUPFAM" id="SSF55785">
    <property type="entry name" value="PYP-like sensor domain (PAS domain)"/>
    <property type="match status" value="1"/>
</dbReference>
<dbReference type="SMART" id="SM00388">
    <property type="entry name" value="HisKA"/>
    <property type="match status" value="1"/>
</dbReference>
<feature type="transmembrane region" description="Helical" evidence="14">
    <location>
        <begin position="50"/>
        <end position="69"/>
    </location>
</feature>
<evidence type="ECO:0000256" key="14">
    <source>
        <dbReference type="SAM" id="Phobius"/>
    </source>
</evidence>
<evidence type="ECO:0000256" key="5">
    <source>
        <dbReference type="ARBA" id="ARBA00022553"/>
    </source>
</evidence>
<proteinExistence type="predicted"/>
<accession>A0A839EKL9</accession>
<name>A0A839EKL9_9HYPH</name>
<dbReference type="Pfam" id="PF00672">
    <property type="entry name" value="HAMP"/>
    <property type="match status" value="1"/>
</dbReference>
<keyword evidence="13 14" id="KW-0472">Membrane</keyword>
<evidence type="ECO:0000256" key="4">
    <source>
        <dbReference type="ARBA" id="ARBA00022475"/>
    </source>
</evidence>
<sequence>MSSSETEIKQQVLPRGALYMTLLALATTIASFIVMMGITNISPTKEVTQLIIAVNIVSILLLVYLSYATVRKLFLFKNKEKHNDLHANIAFIFALIASIPCIIVACFSLIILDNRLNSWINVDNNKIIDMSIKAAQSYTEDNAQNLVTTTLSMAIELDQRRMLFSLDRGAFADWLTYDAGRNNLLGASLVKSTGETVVSANLINDHTLPPVPLSALRGAAGDRPALIPPGATNLVGAVIKTQTLPDLYLYTLRTIDPSALNNMRIMTDNNSEYQSLASNRKNTQIAYALLYIELTLLLLLTAVWTGIAVANRVVQPIRLLIGAAEEVATGDFDVSVPVRGSDGDIGSLSLTFNNMVKQLKTQHTDLISAKEQIDERRRFTEAVLSGVTAGVISVNTQGDIAVINRPAETMLLNDGVSTIGSNLTELLPEFGEVFTTARDSGRSSSRKQVAMTRNGVARSFNVQITREDADTQNTSYVVTVDDITDLVAAHRSSAWADVARRIAHEIKNPLTPIQLSAERLRRRYGKVITEDREVFDQCTETIIRQVGDIGRMVDEFSEFARMPKPQLAATDIRDVLRDASFLVEISNSQIKFEHEFADESLVGNFDSRLLGQAFGNIIKNASESIDAVLQSGVISEGYIMVRAMAAGPSIIAEVLDNGKGLPAENRHQLLEPYVTTREKGTGLGLAIVKKIVEDHGGQLEMHDAPASFHEGRGALVRMIFPRLVDQTPVTKS</sequence>
<dbReference type="InterPro" id="IPR035965">
    <property type="entry name" value="PAS-like_dom_sf"/>
</dbReference>
<comment type="subcellular location">
    <subcellularLocation>
        <location evidence="2">Cell membrane</location>
        <topology evidence="2">Multi-pass membrane protein</topology>
    </subcellularLocation>
</comment>
<feature type="domain" description="Histidine kinase" evidence="15">
    <location>
        <begin position="501"/>
        <end position="724"/>
    </location>
</feature>
<keyword evidence="11 14" id="KW-1133">Transmembrane helix</keyword>
<dbReference type="GO" id="GO:0000155">
    <property type="term" value="F:phosphorelay sensor kinase activity"/>
    <property type="evidence" value="ECO:0007669"/>
    <property type="project" value="InterPro"/>
</dbReference>
<keyword evidence="10" id="KW-0067">ATP-binding</keyword>
<evidence type="ECO:0000259" key="16">
    <source>
        <dbReference type="PROSITE" id="PS50885"/>
    </source>
</evidence>
<comment type="caution">
    <text evidence="17">The sequence shown here is derived from an EMBL/GenBank/DDBJ whole genome shotgun (WGS) entry which is preliminary data.</text>
</comment>
<dbReference type="PRINTS" id="PR00344">
    <property type="entry name" value="BCTRLSENSOR"/>
</dbReference>
<dbReference type="InterPro" id="IPR003594">
    <property type="entry name" value="HATPase_dom"/>
</dbReference>
<comment type="catalytic activity">
    <reaction evidence="1">
        <text>ATP + protein L-histidine = ADP + protein N-phospho-L-histidine.</text>
        <dbReference type="EC" id="2.7.13.3"/>
    </reaction>
</comment>
<evidence type="ECO:0000256" key="11">
    <source>
        <dbReference type="ARBA" id="ARBA00022989"/>
    </source>
</evidence>
<dbReference type="GO" id="GO:0006355">
    <property type="term" value="P:regulation of DNA-templated transcription"/>
    <property type="evidence" value="ECO:0007669"/>
    <property type="project" value="InterPro"/>
</dbReference>
<dbReference type="InterPro" id="IPR045671">
    <property type="entry name" value="NtrY-like_N"/>
</dbReference>
<organism evidence="17 18">
    <name type="scientific">Phyllobacterium myrsinacearum</name>
    <dbReference type="NCBI Taxonomy" id="28101"/>
    <lineage>
        <taxon>Bacteria</taxon>
        <taxon>Pseudomonadati</taxon>
        <taxon>Pseudomonadota</taxon>
        <taxon>Alphaproteobacteria</taxon>
        <taxon>Hyphomicrobiales</taxon>
        <taxon>Phyllobacteriaceae</taxon>
        <taxon>Phyllobacterium</taxon>
    </lineage>
</organism>
<evidence type="ECO:0000256" key="10">
    <source>
        <dbReference type="ARBA" id="ARBA00022840"/>
    </source>
</evidence>
<dbReference type="GO" id="GO:0005524">
    <property type="term" value="F:ATP binding"/>
    <property type="evidence" value="ECO:0007669"/>
    <property type="project" value="UniProtKB-KW"/>
</dbReference>
<keyword evidence="6 17" id="KW-0808">Transferase</keyword>
<dbReference type="Pfam" id="PF00989">
    <property type="entry name" value="PAS"/>
    <property type="match status" value="1"/>
</dbReference>
<dbReference type="EMBL" id="JACGXN010000002">
    <property type="protein sequence ID" value="MBA8878795.1"/>
    <property type="molecule type" value="Genomic_DNA"/>
</dbReference>
<keyword evidence="7 14" id="KW-0812">Transmembrane</keyword>
<dbReference type="SMART" id="SM00304">
    <property type="entry name" value="HAMP"/>
    <property type="match status" value="1"/>
</dbReference>
<dbReference type="InterPro" id="IPR013767">
    <property type="entry name" value="PAS_fold"/>
</dbReference>
<dbReference type="Gene3D" id="3.30.450.20">
    <property type="entry name" value="PAS domain"/>
    <property type="match status" value="1"/>
</dbReference>
<evidence type="ECO:0000259" key="15">
    <source>
        <dbReference type="PROSITE" id="PS50109"/>
    </source>
</evidence>
<feature type="domain" description="HAMP" evidence="16">
    <location>
        <begin position="311"/>
        <end position="364"/>
    </location>
</feature>
<dbReference type="Gene3D" id="1.10.287.130">
    <property type="match status" value="1"/>
</dbReference>
<evidence type="ECO:0000256" key="6">
    <source>
        <dbReference type="ARBA" id="ARBA00022679"/>
    </source>
</evidence>
<dbReference type="Pfam" id="PF00512">
    <property type="entry name" value="HisKA"/>
    <property type="match status" value="1"/>
</dbReference>
<dbReference type="Gene3D" id="6.10.340.10">
    <property type="match status" value="1"/>
</dbReference>
<evidence type="ECO:0000256" key="1">
    <source>
        <dbReference type="ARBA" id="ARBA00000085"/>
    </source>
</evidence>
<keyword evidence="9 17" id="KW-0418">Kinase</keyword>
<evidence type="ECO:0000256" key="9">
    <source>
        <dbReference type="ARBA" id="ARBA00022777"/>
    </source>
</evidence>
<dbReference type="PROSITE" id="PS50885">
    <property type="entry name" value="HAMP"/>
    <property type="match status" value="1"/>
</dbReference>
<dbReference type="InterPro" id="IPR036097">
    <property type="entry name" value="HisK_dim/P_sf"/>
</dbReference>
<protein>
    <recommendedName>
        <fullName evidence="3">histidine kinase</fullName>
        <ecNumber evidence="3">2.7.13.3</ecNumber>
    </recommendedName>
</protein>
<dbReference type="PROSITE" id="PS50109">
    <property type="entry name" value="HIS_KIN"/>
    <property type="match status" value="1"/>
</dbReference>
<dbReference type="RefSeq" id="WP_182549442.1">
    <property type="nucleotide sequence ID" value="NZ_JACGXN010000002.1"/>
</dbReference>
<feature type="transmembrane region" description="Helical" evidence="14">
    <location>
        <begin position="89"/>
        <end position="112"/>
    </location>
</feature>
<dbReference type="GO" id="GO:0005886">
    <property type="term" value="C:plasma membrane"/>
    <property type="evidence" value="ECO:0007669"/>
    <property type="project" value="UniProtKB-SubCell"/>
</dbReference>
<dbReference type="Pfam" id="PF19312">
    <property type="entry name" value="NtrY_N"/>
    <property type="match status" value="1"/>
</dbReference>
<dbReference type="CDD" id="cd06225">
    <property type="entry name" value="HAMP"/>
    <property type="match status" value="1"/>
</dbReference>
<dbReference type="InterPro" id="IPR036890">
    <property type="entry name" value="HATPase_C_sf"/>
</dbReference>
<dbReference type="Proteomes" id="UP000549052">
    <property type="component" value="Unassembled WGS sequence"/>
</dbReference>
<dbReference type="Pfam" id="PF02518">
    <property type="entry name" value="HATPase_c"/>
    <property type="match status" value="1"/>
</dbReference>
<reference evidence="17 18" key="1">
    <citation type="submission" date="2020-07" db="EMBL/GenBank/DDBJ databases">
        <title>Genomic Encyclopedia of Type Strains, Phase IV (KMG-V): Genome sequencing to study the core and pangenomes of soil and plant-associated prokaryotes.</title>
        <authorList>
            <person name="Whitman W."/>
        </authorList>
    </citation>
    <scope>NUCLEOTIDE SEQUENCE [LARGE SCALE GENOMIC DNA]</scope>
    <source>
        <strain evidence="17 18">AN3</strain>
    </source>
</reference>
<dbReference type="InterPro" id="IPR003661">
    <property type="entry name" value="HisK_dim/P_dom"/>
</dbReference>
<evidence type="ECO:0000256" key="13">
    <source>
        <dbReference type="ARBA" id="ARBA00023136"/>
    </source>
</evidence>
<evidence type="ECO:0000256" key="12">
    <source>
        <dbReference type="ARBA" id="ARBA00023012"/>
    </source>
</evidence>
<dbReference type="PANTHER" id="PTHR43065">
    <property type="entry name" value="SENSOR HISTIDINE KINASE"/>
    <property type="match status" value="1"/>
</dbReference>
<evidence type="ECO:0000256" key="3">
    <source>
        <dbReference type="ARBA" id="ARBA00012438"/>
    </source>
</evidence>
<evidence type="ECO:0000256" key="7">
    <source>
        <dbReference type="ARBA" id="ARBA00022692"/>
    </source>
</evidence>
<dbReference type="PIRSF" id="PIRSF037532">
    <property type="entry name" value="STHK_NtrY"/>
    <property type="match status" value="1"/>
</dbReference>
<dbReference type="InterPro" id="IPR005467">
    <property type="entry name" value="His_kinase_dom"/>
</dbReference>
<dbReference type="Gene3D" id="3.30.565.10">
    <property type="entry name" value="Histidine kinase-like ATPase, C-terminal domain"/>
    <property type="match status" value="1"/>
</dbReference>
<dbReference type="AlphaFoldDB" id="A0A839EKL9"/>
<dbReference type="InterPro" id="IPR003660">
    <property type="entry name" value="HAMP_dom"/>
</dbReference>
<feature type="transmembrane region" description="Helical" evidence="14">
    <location>
        <begin position="17"/>
        <end position="38"/>
    </location>
</feature>
<feature type="transmembrane region" description="Helical" evidence="14">
    <location>
        <begin position="285"/>
        <end position="307"/>
    </location>
</feature>
<gene>
    <name evidence="17" type="ORF">FHW16_002507</name>
</gene>
<dbReference type="EC" id="2.7.13.3" evidence="3"/>
<evidence type="ECO:0000256" key="8">
    <source>
        <dbReference type="ARBA" id="ARBA00022741"/>
    </source>
</evidence>
<keyword evidence="4" id="KW-1003">Cell membrane</keyword>
<evidence type="ECO:0000313" key="17">
    <source>
        <dbReference type="EMBL" id="MBA8878795.1"/>
    </source>
</evidence>
<dbReference type="SMART" id="SM00387">
    <property type="entry name" value="HATPase_c"/>
    <property type="match status" value="1"/>
</dbReference>
<evidence type="ECO:0000313" key="18">
    <source>
        <dbReference type="Proteomes" id="UP000549052"/>
    </source>
</evidence>
<dbReference type="InterPro" id="IPR004358">
    <property type="entry name" value="Sig_transdc_His_kin-like_C"/>
</dbReference>
<evidence type="ECO:0000256" key="2">
    <source>
        <dbReference type="ARBA" id="ARBA00004651"/>
    </source>
</evidence>